<evidence type="ECO:0000256" key="5">
    <source>
        <dbReference type="PROSITE-ProRule" id="PRU00449"/>
    </source>
</evidence>
<accession>S4RSB4</accession>
<dbReference type="SMART" id="SM00726">
    <property type="entry name" value="UIM"/>
    <property type="match status" value="2"/>
</dbReference>
<dbReference type="Pfam" id="PF02809">
    <property type="entry name" value="UIM"/>
    <property type="match status" value="2"/>
</dbReference>
<dbReference type="Pfam" id="PF25403">
    <property type="entry name" value="zf-C2H2_ZFAND2"/>
    <property type="match status" value="1"/>
</dbReference>
<dbReference type="GO" id="GO:0005783">
    <property type="term" value="C:endoplasmic reticulum"/>
    <property type="evidence" value="ECO:0007669"/>
    <property type="project" value="TreeGrafter"/>
</dbReference>
<dbReference type="PANTHER" id="PTHR14677">
    <property type="entry name" value="ARSENITE INDUCUBLE RNA ASSOCIATED PROTEIN AIP-1-RELATED"/>
    <property type="match status" value="1"/>
</dbReference>
<dbReference type="InterPro" id="IPR057357">
    <property type="entry name" value="Znf-C2H2_ZFAND2A/B"/>
</dbReference>
<evidence type="ECO:0000256" key="6">
    <source>
        <dbReference type="SAM" id="MobiDB-lite"/>
    </source>
</evidence>
<dbReference type="Pfam" id="PF01428">
    <property type="entry name" value="zf-AN1"/>
    <property type="match status" value="2"/>
</dbReference>
<evidence type="ECO:0000256" key="4">
    <source>
        <dbReference type="ARBA" id="ARBA00022833"/>
    </source>
</evidence>
<dbReference type="Ensembl" id="ENSPMAT00000008140.1">
    <property type="protein sequence ID" value="ENSPMAP00000008103.1"/>
    <property type="gene ID" value="ENSPMAG00000007334.1"/>
</dbReference>
<reference evidence="8" key="1">
    <citation type="submission" date="2025-08" db="UniProtKB">
        <authorList>
            <consortium name="Ensembl"/>
        </authorList>
    </citation>
    <scope>IDENTIFICATION</scope>
</reference>
<feature type="compositionally biased region" description="Polar residues" evidence="6">
    <location>
        <begin position="150"/>
        <end position="161"/>
    </location>
</feature>
<feature type="compositionally biased region" description="Polar residues" evidence="6">
    <location>
        <begin position="168"/>
        <end position="177"/>
    </location>
</feature>
<dbReference type="GeneTree" id="ENSGT00940000159648"/>
<keyword evidence="4" id="KW-0862">Zinc</keyword>
<dbReference type="GO" id="GO:0045047">
    <property type="term" value="P:protein targeting to ER"/>
    <property type="evidence" value="ECO:0007669"/>
    <property type="project" value="TreeGrafter"/>
</dbReference>
<protein>
    <submittedName>
        <fullName evidence="8">Zinc finger, AN1-type domain 2A</fullName>
    </submittedName>
</protein>
<keyword evidence="2" id="KW-0677">Repeat</keyword>
<evidence type="ECO:0000313" key="8">
    <source>
        <dbReference type="Ensembl" id="ENSPMAP00000008103.1"/>
    </source>
</evidence>
<dbReference type="GO" id="GO:0043161">
    <property type="term" value="P:proteasome-mediated ubiquitin-dependent protein catabolic process"/>
    <property type="evidence" value="ECO:0007669"/>
    <property type="project" value="TreeGrafter"/>
</dbReference>
<dbReference type="PROSITE" id="PS51039">
    <property type="entry name" value="ZF_AN1"/>
    <property type="match status" value="2"/>
</dbReference>
<dbReference type="InterPro" id="IPR035896">
    <property type="entry name" value="AN1-like_Znf"/>
</dbReference>
<feature type="compositionally biased region" description="Low complexity" evidence="6">
    <location>
        <begin position="260"/>
        <end position="279"/>
    </location>
</feature>
<keyword evidence="1" id="KW-0479">Metal-binding</keyword>
<feature type="domain" description="AN1-type" evidence="7">
    <location>
        <begin position="4"/>
        <end position="52"/>
    </location>
</feature>
<sequence>MELPDLGKHCMEATCKRLDFLPMRCDACELIFCKDHFSYSHHGCASAYRKDVQVPVCPLCNKPVPVGRGETPDVRVGQHMDQECQSTRTTKIYTNRCSRKGCKQKELVKVVCDSCQNNFCLKHRHPADHECIARPGGLSRAGTAAVIRAGSSQRKSASSKATPAPGRTHTSQPTTHAGQPPLHAGQPAVHAGIPNRGPARDRATLPAATAQASLQAGLTEEEALQLALQMSLAENTPAPQHRILFSSQFSEDDELARALQASRQQQELEQQQRQQAAGRSSRDNNCSLC</sequence>
<dbReference type="SMART" id="SM00154">
    <property type="entry name" value="ZnF_AN1"/>
    <property type="match status" value="2"/>
</dbReference>
<evidence type="ECO:0000256" key="2">
    <source>
        <dbReference type="ARBA" id="ARBA00022737"/>
    </source>
</evidence>
<dbReference type="PROSITE" id="PS50330">
    <property type="entry name" value="UIM"/>
    <property type="match status" value="2"/>
</dbReference>
<dbReference type="GO" id="GO:0008270">
    <property type="term" value="F:zinc ion binding"/>
    <property type="evidence" value="ECO:0007669"/>
    <property type="project" value="UniProtKB-KW"/>
</dbReference>
<dbReference type="OMA" id="DESKHNR"/>
<dbReference type="FunFam" id="4.10.1110.10:FF:000003">
    <property type="entry name" value="AN1-type zinc finger protein 2B isoform X1"/>
    <property type="match status" value="1"/>
</dbReference>
<keyword evidence="3 5" id="KW-0863">Zinc-finger</keyword>
<dbReference type="HOGENOM" id="CLU_061621_2_0_1"/>
<name>S4RSB4_PETMA</name>
<dbReference type="Gene3D" id="4.10.1110.10">
    <property type="entry name" value="AN1-like Zinc finger"/>
    <property type="match status" value="2"/>
</dbReference>
<dbReference type="InterPro" id="IPR000058">
    <property type="entry name" value="Znf_AN1"/>
</dbReference>
<dbReference type="AlphaFoldDB" id="S4RSB4"/>
<dbReference type="PANTHER" id="PTHR14677:SF20">
    <property type="entry name" value="ZINC FINGER AN1-TYPE CONTAINING 2A-RELATED"/>
    <property type="match status" value="1"/>
</dbReference>
<reference evidence="8" key="2">
    <citation type="submission" date="2025-09" db="UniProtKB">
        <authorList>
            <consortium name="Ensembl"/>
        </authorList>
    </citation>
    <scope>IDENTIFICATION</scope>
</reference>
<dbReference type="InterPro" id="IPR003903">
    <property type="entry name" value="UIM_dom"/>
</dbReference>
<organism evidence="8">
    <name type="scientific">Petromyzon marinus</name>
    <name type="common">Sea lamprey</name>
    <dbReference type="NCBI Taxonomy" id="7757"/>
    <lineage>
        <taxon>Eukaryota</taxon>
        <taxon>Metazoa</taxon>
        <taxon>Chordata</taxon>
        <taxon>Craniata</taxon>
        <taxon>Vertebrata</taxon>
        <taxon>Cyclostomata</taxon>
        <taxon>Hyperoartia</taxon>
        <taxon>Petromyzontiformes</taxon>
        <taxon>Petromyzontidae</taxon>
        <taxon>Petromyzon</taxon>
    </lineage>
</organism>
<evidence type="ECO:0000256" key="3">
    <source>
        <dbReference type="ARBA" id="ARBA00022771"/>
    </source>
</evidence>
<proteinExistence type="predicted"/>
<evidence type="ECO:0000259" key="7">
    <source>
        <dbReference type="PROSITE" id="PS51039"/>
    </source>
</evidence>
<feature type="region of interest" description="Disordered" evidence="6">
    <location>
        <begin position="260"/>
        <end position="289"/>
    </location>
</feature>
<feature type="region of interest" description="Disordered" evidence="6">
    <location>
        <begin position="146"/>
        <end position="208"/>
    </location>
</feature>
<dbReference type="STRING" id="7757.ENSPMAP00000008103"/>
<dbReference type="SUPFAM" id="SSF118310">
    <property type="entry name" value="AN1-like Zinc finger"/>
    <property type="match status" value="2"/>
</dbReference>
<feature type="domain" description="AN1-type" evidence="7">
    <location>
        <begin position="91"/>
        <end position="139"/>
    </location>
</feature>
<evidence type="ECO:0000256" key="1">
    <source>
        <dbReference type="ARBA" id="ARBA00022723"/>
    </source>
</evidence>